<keyword evidence="1" id="KW-0812">Transmembrane</keyword>
<evidence type="ECO:0000256" key="1">
    <source>
        <dbReference type="SAM" id="Phobius"/>
    </source>
</evidence>
<evidence type="ECO:0000259" key="2">
    <source>
        <dbReference type="Pfam" id="PF09834"/>
    </source>
</evidence>
<feature type="transmembrane region" description="Helical" evidence="1">
    <location>
        <begin position="58"/>
        <end position="74"/>
    </location>
</feature>
<dbReference type="OrthoDB" id="197461at2"/>
<keyword evidence="1" id="KW-0472">Membrane</keyword>
<dbReference type="AlphaFoldDB" id="A0A239H2M5"/>
<accession>A0A239H2M5</accession>
<keyword evidence="1" id="KW-1133">Transmembrane helix</keyword>
<organism evidence="3 4">
    <name type="scientific">Ekhidna lutea</name>
    <dbReference type="NCBI Taxonomy" id="447679"/>
    <lineage>
        <taxon>Bacteria</taxon>
        <taxon>Pseudomonadati</taxon>
        <taxon>Bacteroidota</taxon>
        <taxon>Cytophagia</taxon>
        <taxon>Cytophagales</taxon>
        <taxon>Reichenbachiellaceae</taxon>
        <taxon>Ekhidna</taxon>
    </lineage>
</organism>
<dbReference type="EMBL" id="FZPD01000002">
    <property type="protein sequence ID" value="SNS75395.1"/>
    <property type="molecule type" value="Genomic_DNA"/>
</dbReference>
<dbReference type="Pfam" id="PF09834">
    <property type="entry name" value="DUF2061"/>
    <property type="match status" value="2"/>
</dbReference>
<feature type="transmembrane region" description="Helical" evidence="1">
    <location>
        <begin position="120"/>
        <end position="141"/>
    </location>
</feature>
<reference evidence="3 4" key="1">
    <citation type="submission" date="2017-06" db="EMBL/GenBank/DDBJ databases">
        <authorList>
            <person name="Kim H.J."/>
            <person name="Triplett B.A."/>
        </authorList>
    </citation>
    <scope>NUCLEOTIDE SEQUENCE [LARGE SCALE GENOMIC DNA]</scope>
    <source>
        <strain evidence="3 4">DSM 19307</strain>
    </source>
</reference>
<dbReference type="RefSeq" id="WP_089355868.1">
    <property type="nucleotide sequence ID" value="NZ_FZPD01000002.1"/>
</dbReference>
<feature type="transmembrane region" description="Helical" evidence="1">
    <location>
        <begin position="95"/>
        <end position="114"/>
    </location>
</feature>
<proteinExistence type="predicted"/>
<feature type="domain" description="DUF2061" evidence="2">
    <location>
        <begin position="24"/>
        <end position="78"/>
    </location>
</feature>
<gene>
    <name evidence="3" type="ORF">SAMN05421640_1107</name>
</gene>
<feature type="domain" description="DUF2061" evidence="2">
    <location>
        <begin position="93"/>
        <end position="147"/>
    </location>
</feature>
<protein>
    <submittedName>
        <fullName evidence="3">Predicted membrane protein</fullName>
    </submittedName>
</protein>
<dbReference type="InterPro" id="IPR018638">
    <property type="entry name" value="DUF2061_membrane"/>
</dbReference>
<evidence type="ECO:0000313" key="3">
    <source>
        <dbReference type="EMBL" id="SNS75395.1"/>
    </source>
</evidence>
<dbReference type="Proteomes" id="UP000198393">
    <property type="component" value="Unassembled WGS sequence"/>
</dbReference>
<feature type="transmembrane region" description="Helical" evidence="1">
    <location>
        <begin position="28"/>
        <end position="46"/>
    </location>
</feature>
<keyword evidence="4" id="KW-1185">Reference proteome</keyword>
<sequence length="154" mass="18376">MMVIISRIFLLTLEKQMNSRKRHILKTLTWRVIATGTTFLLTMFFFREDPNATEKASWVALIETSFKMILYYYHERIWFSLKVEVKSAIRHLYKTLTWRVIASLTTFLVAIFIFREDPMAIEKATGIALVESLLKMLFYYLHERAWHISKFGLK</sequence>
<evidence type="ECO:0000313" key="4">
    <source>
        <dbReference type="Proteomes" id="UP000198393"/>
    </source>
</evidence>
<name>A0A239H2M5_EKHLU</name>